<dbReference type="Pfam" id="PF07786">
    <property type="entry name" value="HGSNAT_cat"/>
    <property type="match status" value="1"/>
</dbReference>
<reference evidence="3 4" key="1">
    <citation type="submission" date="2018-05" db="EMBL/GenBank/DDBJ databases">
        <title>Genomic Encyclopedia of Type Strains, Phase IV (KMG-IV): sequencing the most valuable type-strain genomes for metagenomic binning, comparative biology and taxonomic classification.</title>
        <authorList>
            <person name="Goeker M."/>
        </authorList>
    </citation>
    <scope>NUCLEOTIDE SEQUENCE [LARGE SCALE GENOMIC DNA]</scope>
    <source>
        <strain evidence="3 4">DSM 566</strain>
    </source>
</reference>
<dbReference type="Proteomes" id="UP000247811">
    <property type="component" value="Unassembled WGS sequence"/>
</dbReference>
<feature type="transmembrane region" description="Helical" evidence="1">
    <location>
        <begin position="35"/>
        <end position="54"/>
    </location>
</feature>
<feature type="domain" description="Heparan-alpha-glucosaminide N-acetyltransferase catalytic" evidence="2">
    <location>
        <begin position="1"/>
        <end position="219"/>
    </location>
</feature>
<feature type="transmembrane region" description="Helical" evidence="1">
    <location>
        <begin position="119"/>
        <end position="139"/>
    </location>
</feature>
<dbReference type="InterPro" id="IPR012429">
    <property type="entry name" value="HGSNAT_cat"/>
</dbReference>
<feature type="transmembrane region" description="Helical" evidence="1">
    <location>
        <begin position="66"/>
        <end position="82"/>
    </location>
</feature>
<evidence type="ECO:0000259" key="2">
    <source>
        <dbReference type="Pfam" id="PF07786"/>
    </source>
</evidence>
<feature type="transmembrane region" description="Helical" evidence="1">
    <location>
        <begin position="88"/>
        <end position="107"/>
    </location>
</feature>
<evidence type="ECO:0000313" key="4">
    <source>
        <dbReference type="Proteomes" id="UP000247811"/>
    </source>
</evidence>
<evidence type="ECO:0000313" key="3">
    <source>
        <dbReference type="EMBL" id="PXW97985.1"/>
    </source>
</evidence>
<evidence type="ECO:0000256" key="1">
    <source>
        <dbReference type="SAM" id="Phobius"/>
    </source>
</evidence>
<dbReference type="AlphaFoldDB" id="A0A318H350"/>
<keyword evidence="4" id="KW-1185">Reference proteome</keyword>
<organism evidence="3 4">
    <name type="scientific">Sphaerotilus hippei</name>
    <dbReference type="NCBI Taxonomy" id="744406"/>
    <lineage>
        <taxon>Bacteria</taxon>
        <taxon>Pseudomonadati</taxon>
        <taxon>Pseudomonadota</taxon>
        <taxon>Betaproteobacteria</taxon>
        <taxon>Burkholderiales</taxon>
        <taxon>Sphaerotilaceae</taxon>
        <taxon>Sphaerotilus</taxon>
    </lineage>
</organism>
<name>A0A318H350_9BURK</name>
<keyword evidence="1" id="KW-0472">Membrane</keyword>
<keyword evidence="1" id="KW-0812">Transmembrane</keyword>
<sequence length="232" mass="25826">MLWMTAFHLAFDLNHFGLMPPQRFLDDAFWTGQRVAILSIFLFCAGAGQAVAQAQSVSWPRFWRRWRLLLGAAVLVSAGSALMFPQRWISSGVLHGLLLMVLGARLLAPACRGRRGDLLLPLLALTAFVLPLLWSSPWFDSRWTWWIGLGTHKPPTEDHVPLLPWSGVLLLGLWAGRLVLRRRTEGEMAAGSPGPVTRPVRALAWLGRHSLGYYLLHQPVLIAALTAWTALA</sequence>
<feature type="transmembrane region" description="Helical" evidence="1">
    <location>
        <begin position="159"/>
        <end position="180"/>
    </location>
</feature>
<accession>A0A318H350</accession>
<keyword evidence="1" id="KW-1133">Transmembrane helix</keyword>
<dbReference type="EMBL" id="QJJS01000003">
    <property type="protein sequence ID" value="PXW97985.1"/>
    <property type="molecule type" value="Genomic_DNA"/>
</dbReference>
<proteinExistence type="predicted"/>
<protein>
    <submittedName>
        <fullName evidence="3">Uncharacterized protein DUF1624</fullName>
    </submittedName>
</protein>
<gene>
    <name evidence="3" type="ORF">C7444_10376</name>
</gene>
<comment type="caution">
    <text evidence="3">The sequence shown here is derived from an EMBL/GenBank/DDBJ whole genome shotgun (WGS) entry which is preliminary data.</text>
</comment>